<accession>A0A850P8B1</accession>
<gene>
    <name evidence="1" type="ORF">HUK82_09805</name>
</gene>
<name>A0A850P8B1_9PROT</name>
<reference evidence="1 2" key="1">
    <citation type="submission" date="2020-06" db="EMBL/GenBank/DDBJ databases">
        <title>Description of novel acetic acid bacteria.</title>
        <authorList>
            <person name="Sombolestani A."/>
        </authorList>
    </citation>
    <scope>NUCLEOTIDE SEQUENCE [LARGE SCALE GENOMIC DNA]</scope>
    <source>
        <strain evidence="1 2">LMG 27010</strain>
    </source>
</reference>
<sequence>MVGLARVLGAEATECVRAFVDRDAAALTDGSAAVMQTLLRIWMFAGIAEAEVWDEMDKRLRLGNLMFELNRPSNQRLRRGRRQWNVTSTKLP</sequence>
<evidence type="ECO:0000313" key="1">
    <source>
        <dbReference type="EMBL" id="NVN40855.1"/>
    </source>
</evidence>
<dbReference type="Proteomes" id="UP000585665">
    <property type="component" value="Unassembled WGS sequence"/>
</dbReference>
<comment type="caution">
    <text evidence="1">The sequence shown here is derived from an EMBL/GenBank/DDBJ whole genome shotgun (WGS) entry which is preliminary data.</text>
</comment>
<dbReference type="EMBL" id="JABXXR010000070">
    <property type="protein sequence ID" value="NVN40855.1"/>
    <property type="molecule type" value="Genomic_DNA"/>
</dbReference>
<evidence type="ECO:0000313" key="2">
    <source>
        <dbReference type="Proteomes" id="UP000585665"/>
    </source>
</evidence>
<dbReference type="AlphaFoldDB" id="A0A850P8B1"/>
<organism evidence="1 2">
    <name type="scientific">Ameyamaea chiangmaiensis</name>
    <dbReference type="NCBI Taxonomy" id="442969"/>
    <lineage>
        <taxon>Bacteria</taxon>
        <taxon>Pseudomonadati</taxon>
        <taxon>Pseudomonadota</taxon>
        <taxon>Alphaproteobacteria</taxon>
        <taxon>Acetobacterales</taxon>
        <taxon>Acetobacteraceae</taxon>
        <taxon>Ameyamaea</taxon>
    </lineage>
</organism>
<protein>
    <submittedName>
        <fullName evidence="1">Uncharacterized protein</fullName>
    </submittedName>
</protein>
<dbReference type="RefSeq" id="WP_176613791.1">
    <property type="nucleotide sequence ID" value="NZ_JABXXR010000070.1"/>
</dbReference>
<keyword evidence="2" id="KW-1185">Reference proteome</keyword>
<proteinExistence type="predicted"/>